<dbReference type="PANTHER" id="PTHR46795">
    <property type="entry name" value="ABC TRANSPORTER PERMEASE-RELATED-RELATED"/>
    <property type="match status" value="1"/>
</dbReference>
<feature type="transmembrane region" description="Helical" evidence="6">
    <location>
        <begin position="326"/>
        <end position="349"/>
    </location>
</feature>
<evidence type="ECO:0000259" key="7">
    <source>
        <dbReference type="Pfam" id="PF02687"/>
    </source>
</evidence>
<reference evidence="8 9" key="1">
    <citation type="journal article" date="2020" name="New Microbes New Infect">
        <title>Sellimonas caecigallum sp. nov., description and genome sequence of a new member of the Sellimonas genus isolated from the cecum of feral chicken.</title>
        <authorList>
            <person name="Wongkuna S."/>
            <person name="Ghimire S."/>
            <person name="Antony L."/>
            <person name="Chankhamhaengdecha S."/>
            <person name="Janvilisri T."/>
            <person name="Scaria J."/>
        </authorList>
    </citation>
    <scope>NUCLEOTIDE SEQUENCE [LARGE SCALE GENOMIC DNA]</scope>
    <source>
        <strain evidence="8 9">SW451</strain>
    </source>
</reference>
<comment type="caution">
    <text evidence="8">The sequence shown here is derived from an EMBL/GenBank/DDBJ whole genome shotgun (WGS) entry which is preliminary data.</text>
</comment>
<keyword evidence="3 6" id="KW-0812">Transmembrane</keyword>
<feature type="domain" description="ABC3 transporter permease C-terminal" evidence="7">
    <location>
        <begin position="240"/>
        <end position="348"/>
    </location>
</feature>
<evidence type="ECO:0000256" key="6">
    <source>
        <dbReference type="SAM" id="Phobius"/>
    </source>
</evidence>
<evidence type="ECO:0000256" key="2">
    <source>
        <dbReference type="ARBA" id="ARBA00022475"/>
    </source>
</evidence>
<feature type="transmembrane region" description="Helical" evidence="6">
    <location>
        <begin position="808"/>
        <end position="834"/>
    </location>
</feature>
<feature type="transmembrane region" description="Helical" evidence="6">
    <location>
        <begin position="60"/>
        <end position="81"/>
    </location>
</feature>
<dbReference type="Pfam" id="PF02687">
    <property type="entry name" value="FtsX"/>
    <property type="match status" value="1"/>
</dbReference>
<dbReference type="RefSeq" id="WP_221919553.1">
    <property type="nucleotide sequence ID" value="NZ_CP173660.1"/>
</dbReference>
<evidence type="ECO:0000256" key="4">
    <source>
        <dbReference type="ARBA" id="ARBA00022989"/>
    </source>
</evidence>
<accession>A0ABS7L5Z6</accession>
<dbReference type="InterPro" id="IPR052536">
    <property type="entry name" value="ABC-4_Integral_Memb_Prot"/>
</dbReference>
<keyword evidence="4 6" id="KW-1133">Transmembrane helix</keyword>
<feature type="transmembrane region" description="Helical" evidence="6">
    <location>
        <begin position="93"/>
        <end position="113"/>
    </location>
</feature>
<feature type="transmembrane region" description="Helical" evidence="6">
    <location>
        <begin position="119"/>
        <end position="138"/>
    </location>
</feature>
<keyword evidence="2" id="KW-1003">Cell membrane</keyword>
<evidence type="ECO:0000313" key="9">
    <source>
        <dbReference type="Proteomes" id="UP000779049"/>
    </source>
</evidence>
<keyword evidence="9" id="KW-1185">Reference proteome</keyword>
<sequence length="875" mass="100489">MKKAAKIWQVVCCFLVPAVTLFWKLPSIGGERYFALGAFARAIGSGDYYGFWLESTAGPMLMFCHALMLLGSVVYCARGILALFDKEKRWLNIAGRAMAMLAMYTALIPAQSLPEQERAGYFTVVCICVIPLLEYIGFRFLDEWKEQMDSYREIQKREREEKLRRKKALYFPGKYPKELKGLIWENFRSNFRSGGLLIFGGIMCGIYLVLIIGLGQISVPLKYGTGMSTGKILLTMAAEFGWMIMFLCLILMYYTISNYTKTRKENYRAFLVLGIRTRTIYLIFAAEYIMSLLVAYVAGMVGGSALYMLIRYCFRDMTKGIQVPGVFSVEILGIGSAAFLLIVLLATMFNQENILDMGSSTVFYAEKKPEPIPEKVLGSVIFGLLFFDTGRGIFAIRAWTDNPGSYLAILLSMFLLLSAGMLLYMRRQRKKPGAYQKNLLRNKNIYYRFRRNRWNTFIFSAVHFCVFVIVGSSFLATAIAPAPEKLYPYDIVCMGYEQDVEEIQDIAARHHANGRSYPMVRITARYASESMQSAQSLTSVLWPQGQNVAISESTYKEMKKELGKKAKDLDLKGKEMHIVYQEDVAMSPKMIETSGSRLAYRMRFGQPLNHYDNTERNDVFPSKKVVSEEKDILTGVFFEGQQENLVVLSDEWFDEVYSEIMEWNSKNMELRMETQDAQWDAYLEEHGKNMTEGQTTLFVWDVPEEEYDSMMEELGFLKEKYPMDTSWDATAGPLYGARSYVGDIEPVRLENQIVSILTIVILLSFGLLQAYIKTESEMEEIIWQDLFLQRVGMKGKERRKLVRSQVQMNFRISIFVAGVISVIMWATMCAVRYYNGMETLAFFGAGFLFLAVYVLIWEGWLYLMEKRILKETERQ</sequence>
<comment type="subcellular location">
    <subcellularLocation>
        <location evidence="1">Cell membrane</location>
        <topology evidence="1">Multi-pass membrane protein</topology>
    </subcellularLocation>
</comment>
<feature type="transmembrane region" description="Helical" evidence="6">
    <location>
        <begin position="292"/>
        <end position="314"/>
    </location>
</feature>
<dbReference type="InterPro" id="IPR003838">
    <property type="entry name" value="ABC3_permease_C"/>
</dbReference>
<dbReference type="EMBL" id="VIRV01000005">
    <property type="protein sequence ID" value="MBY0758489.1"/>
    <property type="molecule type" value="Genomic_DNA"/>
</dbReference>
<evidence type="ECO:0000256" key="3">
    <source>
        <dbReference type="ARBA" id="ARBA00022692"/>
    </source>
</evidence>
<evidence type="ECO:0000313" key="8">
    <source>
        <dbReference type="EMBL" id="MBY0758489.1"/>
    </source>
</evidence>
<evidence type="ECO:0000256" key="5">
    <source>
        <dbReference type="ARBA" id="ARBA00023136"/>
    </source>
</evidence>
<feature type="transmembrane region" description="Helical" evidence="6">
    <location>
        <begin position="840"/>
        <end position="863"/>
    </location>
</feature>
<protein>
    <submittedName>
        <fullName evidence="8">ABC transporter permease</fullName>
    </submittedName>
</protein>
<feature type="transmembrane region" description="Helical" evidence="6">
    <location>
        <begin position="232"/>
        <end position="255"/>
    </location>
</feature>
<feature type="transmembrane region" description="Helical" evidence="6">
    <location>
        <begin position="457"/>
        <end position="480"/>
    </location>
</feature>
<gene>
    <name evidence="8" type="ORF">FLB61_05200</name>
</gene>
<dbReference type="PANTHER" id="PTHR46795:SF3">
    <property type="entry name" value="ABC TRANSPORTER PERMEASE"/>
    <property type="match status" value="1"/>
</dbReference>
<evidence type="ECO:0000256" key="1">
    <source>
        <dbReference type="ARBA" id="ARBA00004651"/>
    </source>
</evidence>
<feature type="transmembrane region" description="Helical" evidence="6">
    <location>
        <begin position="406"/>
        <end position="425"/>
    </location>
</feature>
<feature type="transmembrane region" description="Helical" evidence="6">
    <location>
        <begin position="7"/>
        <end position="25"/>
    </location>
</feature>
<keyword evidence="5 6" id="KW-0472">Membrane</keyword>
<proteinExistence type="predicted"/>
<organism evidence="8 9">
    <name type="scientific">Sellimonas caecigallum</name>
    <dbReference type="NCBI Taxonomy" id="2592333"/>
    <lineage>
        <taxon>Bacteria</taxon>
        <taxon>Bacillati</taxon>
        <taxon>Bacillota</taxon>
        <taxon>Clostridia</taxon>
        <taxon>Lachnospirales</taxon>
        <taxon>Lachnospiraceae</taxon>
        <taxon>Sellimonas</taxon>
    </lineage>
</organism>
<feature type="transmembrane region" description="Helical" evidence="6">
    <location>
        <begin position="196"/>
        <end position="217"/>
    </location>
</feature>
<feature type="transmembrane region" description="Helical" evidence="6">
    <location>
        <begin position="753"/>
        <end position="772"/>
    </location>
</feature>
<name>A0ABS7L5Z6_9FIRM</name>
<dbReference type="Proteomes" id="UP000779049">
    <property type="component" value="Unassembled WGS sequence"/>
</dbReference>